<reference evidence="2 3" key="1">
    <citation type="submission" date="2019-03" db="EMBL/GenBank/DDBJ databases">
        <title>Rhodosporidium diobovatum UCD-FST 08-225 genome sequencing, assembly, and annotation.</title>
        <authorList>
            <person name="Fakankun I.U."/>
            <person name="Fristensky B."/>
            <person name="Levin D.B."/>
        </authorList>
    </citation>
    <scope>NUCLEOTIDE SEQUENCE [LARGE SCALE GENOMIC DNA]</scope>
    <source>
        <strain evidence="2 3">UCD-FST 08-225</strain>
    </source>
</reference>
<gene>
    <name evidence="2" type="ORF">DMC30DRAFT_236211</name>
</gene>
<proteinExistence type="predicted"/>
<feature type="compositionally biased region" description="Low complexity" evidence="1">
    <location>
        <begin position="223"/>
        <end position="233"/>
    </location>
</feature>
<protein>
    <submittedName>
        <fullName evidence="2">Uncharacterized protein</fullName>
    </submittedName>
</protein>
<feature type="region of interest" description="Disordered" evidence="1">
    <location>
        <begin position="409"/>
        <end position="429"/>
    </location>
</feature>
<evidence type="ECO:0000313" key="3">
    <source>
        <dbReference type="Proteomes" id="UP000311382"/>
    </source>
</evidence>
<evidence type="ECO:0000256" key="1">
    <source>
        <dbReference type="SAM" id="MobiDB-lite"/>
    </source>
</evidence>
<feature type="region of interest" description="Disordered" evidence="1">
    <location>
        <begin position="192"/>
        <end position="320"/>
    </location>
</feature>
<sequence length="429" mass="46570">MNNTRSGCLRGPGLAWYSLRYTESHNRSGRRRFLDVPGSAVAKLDEESPPACPRSYGQPTLGPNPALLHADYTEQHRRSNSRSRRVLETASLGRCFLAADLTITSLADSLFLLQRTHLDTTKASPAKQMTSKRFADLSKPVRSGGPPPSSGRCCLSTQRSRRSFLGVVLAALAGIQAHGHGTLLQIRWVGGEAGGDRGRQRFQRRPRLVDTARPSGAQPCGASSGRSTTTGRTRSPRSRQGRTAPSARLHSAGGPRTRTARRSRRVRPSPRRRPLHQSGCCRRPSAAARARRRGASTGARRSTPWEAPRKALARRRARTTARGTCRERWAAREECGGSVPSLRAGVVAGWGDQRRTRSARRRTTHDAEVGCVPCKGYGWAACERLGSVRPAAQLDAPCSSSTRRCNVTPGNLESARPRLAAGSASGRQV</sequence>
<keyword evidence="3" id="KW-1185">Reference proteome</keyword>
<accession>A0A5C5FV40</accession>
<dbReference type="EMBL" id="SOZI01000059">
    <property type="protein sequence ID" value="TNY20713.1"/>
    <property type="molecule type" value="Genomic_DNA"/>
</dbReference>
<organism evidence="2 3">
    <name type="scientific">Rhodotorula diobovata</name>
    <dbReference type="NCBI Taxonomy" id="5288"/>
    <lineage>
        <taxon>Eukaryota</taxon>
        <taxon>Fungi</taxon>
        <taxon>Dikarya</taxon>
        <taxon>Basidiomycota</taxon>
        <taxon>Pucciniomycotina</taxon>
        <taxon>Microbotryomycetes</taxon>
        <taxon>Sporidiobolales</taxon>
        <taxon>Sporidiobolaceae</taxon>
        <taxon>Rhodotorula</taxon>
    </lineage>
</organism>
<name>A0A5C5FV40_9BASI</name>
<feature type="compositionally biased region" description="Basic residues" evidence="1">
    <location>
        <begin position="258"/>
        <end position="275"/>
    </location>
</feature>
<dbReference type="Proteomes" id="UP000311382">
    <property type="component" value="Unassembled WGS sequence"/>
</dbReference>
<dbReference type="AlphaFoldDB" id="A0A5C5FV40"/>
<comment type="caution">
    <text evidence="2">The sequence shown here is derived from an EMBL/GenBank/DDBJ whole genome shotgun (WGS) entry which is preliminary data.</text>
</comment>
<feature type="compositionally biased region" description="Polar residues" evidence="1">
    <location>
        <begin position="122"/>
        <end position="131"/>
    </location>
</feature>
<evidence type="ECO:0000313" key="2">
    <source>
        <dbReference type="EMBL" id="TNY20713.1"/>
    </source>
</evidence>
<feature type="region of interest" description="Disordered" evidence="1">
    <location>
        <begin position="122"/>
        <end position="155"/>
    </location>
</feature>